<evidence type="ECO:0000256" key="2">
    <source>
        <dbReference type="ARBA" id="ARBA00022679"/>
    </source>
</evidence>
<feature type="transmembrane region" description="Helical" evidence="6">
    <location>
        <begin position="97"/>
        <end position="120"/>
    </location>
</feature>
<dbReference type="SUPFAM" id="SSF103473">
    <property type="entry name" value="MFS general substrate transporter"/>
    <property type="match status" value="1"/>
</dbReference>
<keyword evidence="6" id="KW-0812">Transmembrane</keyword>
<name>A0A9E6Y109_9ACTN</name>
<dbReference type="Proteomes" id="UP001162834">
    <property type="component" value="Chromosome"/>
</dbReference>
<protein>
    <submittedName>
        <fullName evidence="8">Polyamine aminopropyltransferase</fullName>
        <ecNumber evidence="8">2.5.1.16</ecNumber>
    </submittedName>
</protein>
<dbReference type="InterPro" id="IPR029063">
    <property type="entry name" value="SAM-dependent_MTases_sf"/>
</dbReference>
<keyword evidence="6" id="KW-0472">Membrane</keyword>
<feature type="transmembrane region" description="Helical" evidence="6">
    <location>
        <begin position="178"/>
        <end position="201"/>
    </location>
</feature>
<dbReference type="GO" id="GO:0006596">
    <property type="term" value="P:polyamine biosynthetic process"/>
    <property type="evidence" value="ECO:0007669"/>
    <property type="project" value="UniProtKB-UniRule"/>
</dbReference>
<keyword evidence="2 4" id="KW-0808">Transferase</keyword>
<dbReference type="EMBL" id="CP087164">
    <property type="protein sequence ID" value="UGS38165.1"/>
    <property type="molecule type" value="Genomic_DNA"/>
</dbReference>
<dbReference type="NCBIfam" id="NF037959">
    <property type="entry name" value="MFS_SpdSyn"/>
    <property type="match status" value="1"/>
</dbReference>
<dbReference type="InterPro" id="IPR036259">
    <property type="entry name" value="MFS_trans_sf"/>
</dbReference>
<feature type="active site" description="Proton acceptor" evidence="4">
    <location>
        <position position="393"/>
    </location>
</feature>
<feature type="transmembrane region" description="Helical" evidence="6">
    <location>
        <begin position="65"/>
        <end position="85"/>
    </location>
</feature>
<dbReference type="EC" id="2.5.1.16" evidence="8"/>
<dbReference type="CDD" id="cd02440">
    <property type="entry name" value="AdoMet_MTases"/>
    <property type="match status" value="1"/>
</dbReference>
<comment type="similarity">
    <text evidence="1">Belongs to the spermidine/spermine synthase family.</text>
</comment>
<dbReference type="Gene3D" id="3.40.50.150">
    <property type="entry name" value="Vaccinia Virus protein VP39"/>
    <property type="match status" value="1"/>
</dbReference>
<dbReference type="PANTHER" id="PTHR43317:SF1">
    <property type="entry name" value="THERMOSPERMINE SYNTHASE ACAULIS5"/>
    <property type="match status" value="1"/>
</dbReference>
<gene>
    <name evidence="8" type="primary">speE_2</name>
    <name evidence="8" type="ORF">DSM104329_04588</name>
</gene>
<dbReference type="KEGG" id="sbae:DSM104329_04588"/>
<accession>A0A9E6Y109</accession>
<keyword evidence="9" id="KW-1185">Reference proteome</keyword>
<feature type="transmembrane region" description="Helical" evidence="6">
    <location>
        <begin position="34"/>
        <end position="53"/>
    </location>
</feature>
<evidence type="ECO:0000313" key="9">
    <source>
        <dbReference type="Proteomes" id="UP001162834"/>
    </source>
</evidence>
<evidence type="ECO:0000313" key="8">
    <source>
        <dbReference type="EMBL" id="UGS38165.1"/>
    </source>
</evidence>
<dbReference type="Pfam" id="PF01564">
    <property type="entry name" value="Spermine_synth"/>
    <property type="match status" value="1"/>
</dbReference>
<evidence type="ECO:0000256" key="1">
    <source>
        <dbReference type="ARBA" id="ARBA00007867"/>
    </source>
</evidence>
<keyword evidence="3 4" id="KW-0620">Polyamine biosynthesis</keyword>
<dbReference type="RefSeq" id="WP_259312195.1">
    <property type="nucleotide sequence ID" value="NZ_CP087164.1"/>
</dbReference>
<dbReference type="PANTHER" id="PTHR43317">
    <property type="entry name" value="THERMOSPERMINE SYNTHASE ACAULIS5"/>
    <property type="match status" value="1"/>
</dbReference>
<dbReference type="PROSITE" id="PS51006">
    <property type="entry name" value="PABS_2"/>
    <property type="match status" value="1"/>
</dbReference>
<feature type="domain" description="PABS" evidence="7">
    <location>
        <begin position="314"/>
        <end position="475"/>
    </location>
</feature>
<organism evidence="8 9">
    <name type="scientific">Capillimicrobium parvum</name>
    <dbReference type="NCBI Taxonomy" id="2884022"/>
    <lineage>
        <taxon>Bacteria</taxon>
        <taxon>Bacillati</taxon>
        <taxon>Actinomycetota</taxon>
        <taxon>Thermoleophilia</taxon>
        <taxon>Solirubrobacterales</taxon>
        <taxon>Capillimicrobiaceae</taxon>
        <taxon>Capillimicrobium</taxon>
    </lineage>
</organism>
<feature type="transmembrane region" description="Helical" evidence="6">
    <location>
        <begin position="132"/>
        <end position="157"/>
    </location>
</feature>
<dbReference type="InterPro" id="IPR030374">
    <property type="entry name" value="PABS"/>
</dbReference>
<evidence type="ECO:0000256" key="3">
    <source>
        <dbReference type="ARBA" id="ARBA00023115"/>
    </source>
</evidence>
<keyword evidence="6" id="KW-1133">Transmembrane helix</keyword>
<sequence length="531" mass="55820">MAAEARPAVDSGVPDDRAADSAAPTARPAGSRRIAVIAFVVGASSLGSEIAAARLLAPYFGDSTLIWANTIATVLVALSVGYWIGGRAADRDPSLRGLCRLALGAAVLLAIVPFVAGPFLREAVNALDAIQAGAFVGSLIAVLVLVAVPVFLLGMCSPYAVRLSVSVVGETGRVTGRLYAISTLGSLTGTFLSALVLIPFLGTRRTFLVFALSLAIAAVLGLTRRAAVAPLVLAALIALPAGTIKAPEPGERLLAEAETEYGYARVIERPNGDRWMELNEGQAIHSLLPADGSYLTGDYWDEPLVLPFASVARAADDPPGRVAILGNAGGTTARAFGHFFPDTRVDAVEIDGELTELGRRWFDLHGRNLHLHTGDARPYLRTSDGGFDLIVVDAYRQPYIPFYMTTREFFELCRDRLAPGGMVVINVGHPEHSQRLEQVLGATLNAVFTHVARDSVQPTNTMLVASDTAVSAGALAGHAASLPAGLGPVATRTAARLAPRIPGGRVYTDDIAPVEWLIDASIVKVAADGER</sequence>
<reference evidence="8" key="1">
    <citation type="journal article" date="2022" name="Int. J. Syst. Evol. Microbiol.">
        <title>Pseudomonas aegrilactucae sp. nov. and Pseudomonas morbosilactucae sp. nov., pathogens causing bacterial rot of lettuce in Japan.</title>
        <authorList>
            <person name="Sawada H."/>
            <person name="Fujikawa T."/>
            <person name="Satou M."/>
        </authorList>
    </citation>
    <scope>NUCLEOTIDE SEQUENCE</scope>
    <source>
        <strain evidence="8">0166_1</strain>
    </source>
</reference>
<feature type="transmembrane region" description="Helical" evidence="6">
    <location>
        <begin position="207"/>
        <end position="223"/>
    </location>
</feature>
<proteinExistence type="inferred from homology"/>
<evidence type="ECO:0000256" key="6">
    <source>
        <dbReference type="SAM" id="Phobius"/>
    </source>
</evidence>
<feature type="region of interest" description="Disordered" evidence="5">
    <location>
        <begin position="1"/>
        <end position="25"/>
    </location>
</feature>
<evidence type="ECO:0000256" key="4">
    <source>
        <dbReference type="PROSITE-ProRule" id="PRU00354"/>
    </source>
</evidence>
<evidence type="ECO:0000259" key="7">
    <source>
        <dbReference type="PROSITE" id="PS51006"/>
    </source>
</evidence>
<evidence type="ECO:0000256" key="5">
    <source>
        <dbReference type="SAM" id="MobiDB-lite"/>
    </source>
</evidence>
<dbReference type="AlphaFoldDB" id="A0A9E6Y109"/>
<dbReference type="SUPFAM" id="SSF53335">
    <property type="entry name" value="S-adenosyl-L-methionine-dependent methyltransferases"/>
    <property type="match status" value="1"/>
</dbReference>
<dbReference type="GO" id="GO:0004766">
    <property type="term" value="F:spermidine synthase activity"/>
    <property type="evidence" value="ECO:0007669"/>
    <property type="project" value="UniProtKB-EC"/>
</dbReference>